<organism evidence="1">
    <name type="scientific">marine sediment metagenome</name>
    <dbReference type="NCBI Taxonomy" id="412755"/>
    <lineage>
        <taxon>unclassified sequences</taxon>
        <taxon>metagenomes</taxon>
        <taxon>ecological metagenomes</taxon>
    </lineage>
</organism>
<comment type="caution">
    <text evidence="1">The sequence shown here is derived from an EMBL/GenBank/DDBJ whole genome shotgun (WGS) entry which is preliminary data.</text>
</comment>
<sequence>MSIQTATCYWLVCDTCGDGMENGDGTTIHHDSREDARAELVDEDWTVWEDHQWCWRQSCVPLCVTCGHCHNEHDDDEGPCLHDDCRNGDPCEGFEVPKKKDADVLD</sequence>
<gene>
    <name evidence="1" type="ORF">LCGC14_2900530</name>
</gene>
<dbReference type="AlphaFoldDB" id="A0A0F8YGE8"/>
<proteinExistence type="predicted"/>
<name>A0A0F8YGE8_9ZZZZ</name>
<protein>
    <submittedName>
        <fullName evidence="1">Uncharacterized protein</fullName>
    </submittedName>
</protein>
<reference evidence="1" key="1">
    <citation type="journal article" date="2015" name="Nature">
        <title>Complex archaea that bridge the gap between prokaryotes and eukaryotes.</title>
        <authorList>
            <person name="Spang A."/>
            <person name="Saw J.H."/>
            <person name="Jorgensen S.L."/>
            <person name="Zaremba-Niedzwiedzka K."/>
            <person name="Martijn J."/>
            <person name="Lind A.E."/>
            <person name="van Eijk R."/>
            <person name="Schleper C."/>
            <person name="Guy L."/>
            <person name="Ettema T.J."/>
        </authorList>
    </citation>
    <scope>NUCLEOTIDE SEQUENCE</scope>
</reference>
<dbReference type="EMBL" id="LAZR01057090">
    <property type="protein sequence ID" value="KKK72770.1"/>
    <property type="molecule type" value="Genomic_DNA"/>
</dbReference>
<accession>A0A0F8YGE8</accession>
<evidence type="ECO:0000313" key="1">
    <source>
        <dbReference type="EMBL" id="KKK72770.1"/>
    </source>
</evidence>